<dbReference type="STRING" id="99656.SAMN05421659_10533"/>
<keyword evidence="1" id="KW-0812">Transmembrane</keyword>
<dbReference type="AlphaFoldDB" id="A0A1I0PF10"/>
<dbReference type="InterPro" id="IPR025671">
    <property type="entry name" value="HXXEE"/>
</dbReference>
<feature type="transmembrane region" description="Helical" evidence="1">
    <location>
        <begin position="77"/>
        <end position="99"/>
    </location>
</feature>
<reference evidence="2 3" key="1">
    <citation type="submission" date="2016-10" db="EMBL/GenBank/DDBJ databases">
        <authorList>
            <person name="de Groot N.N."/>
        </authorList>
    </citation>
    <scope>NUCLEOTIDE SEQUENCE [LARGE SCALE GENOMIC DNA]</scope>
    <source>
        <strain evidence="2 3">DSM 9179</strain>
    </source>
</reference>
<feature type="transmembrane region" description="Helical" evidence="1">
    <location>
        <begin position="49"/>
        <end position="71"/>
    </location>
</feature>
<name>A0A1I0PF10_9FIRM</name>
<evidence type="ECO:0000313" key="2">
    <source>
        <dbReference type="EMBL" id="SEW12845.1"/>
    </source>
</evidence>
<protein>
    <recommendedName>
        <fullName evidence="4">HXXEE domain-containing protein</fullName>
    </recommendedName>
</protein>
<gene>
    <name evidence="2" type="ORF">SAMN05421659_10533</name>
</gene>
<sequence>MLEISIKYYVATIIVIYFPFHLFEEAIGNFPNWMKEHKWMPEKLTYGHWMANNVFFYYSLLLTGFICYVLLGENFAFMGIGILVWGLINCLDHLVYTIIDRKISPGLFTGLLYLIVFLLGLLSICKGQVPNIIVIIMSVIMGIIYAFVPVLLSVSFSEKFKKIFI</sequence>
<dbReference type="Proteomes" id="UP000199701">
    <property type="component" value="Unassembled WGS sequence"/>
</dbReference>
<keyword evidence="3" id="KW-1185">Reference proteome</keyword>
<keyword evidence="1" id="KW-1133">Transmembrane helix</keyword>
<feature type="transmembrane region" description="Helical" evidence="1">
    <location>
        <begin position="106"/>
        <end position="124"/>
    </location>
</feature>
<dbReference type="EMBL" id="FOJI01000005">
    <property type="protein sequence ID" value="SEW12845.1"/>
    <property type="molecule type" value="Genomic_DNA"/>
</dbReference>
<feature type="transmembrane region" description="Helical" evidence="1">
    <location>
        <begin position="130"/>
        <end position="152"/>
    </location>
</feature>
<keyword evidence="1" id="KW-0472">Membrane</keyword>
<evidence type="ECO:0000256" key="1">
    <source>
        <dbReference type="SAM" id="Phobius"/>
    </source>
</evidence>
<organism evidence="2 3">
    <name type="scientific">[Clostridium] fimetarium</name>
    <dbReference type="NCBI Taxonomy" id="99656"/>
    <lineage>
        <taxon>Bacteria</taxon>
        <taxon>Bacillati</taxon>
        <taxon>Bacillota</taxon>
        <taxon>Clostridia</taxon>
        <taxon>Lachnospirales</taxon>
        <taxon>Lachnospiraceae</taxon>
    </lineage>
</organism>
<evidence type="ECO:0008006" key="4">
    <source>
        <dbReference type="Google" id="ProtNLM"/>
    </source>
</evidence>
<proteinExistence type="predicted"/>
<evidence type="ECO:0000313" key="3">
    <source>
        <dbReference type="Proteomes" id="UP000199701"/>
    </source>
</evidence>
<dbReference type="RefSeq" id="WP_092452318.1">
    <property type="nucleotide sequence ID" value="NZ_FOJI01000005.1"/>
</dbReference>
<dbReference type="OrthoDB" id="9792369at2"/>
<dbReference type="Pfam" id="PF13787">
    <property type="entry name" value="HXXEE"/>
    <property type="match status" value="1"/>
</dbReference>
<feature type="transmembrane region" description="Helical" evidence="1">
    <location>
        <begin position="6"/>
        <end position="28"/>
    </location>
</feature>
<accession>A0A1I0PF10</accession>